<dbReference type="GO" id="GO:0031012">
    <property type="term" value="C:extracellular matrix"/>
    <property type="evidence" value="ECO:0007669"/>
    <property type="project" value="TreeGrafter"/>
</dbReference>
<dbReference type="Proteomes" id="UP000233556">
    <property type="component" value="Unassembled WGS sequence"/>
</dbReference>
<evidence type="ECO:0000313" key="1">
    <source>
        <dbReference type="EMBL" id="PKU44896.1"/>
    </source>
</evidence>
<evidence type="ECO:0000313" key="2">
    <source>
        <dbReference type="Proteomes" id="UP000233556"/>
    </source>
</evidence>
<accession>A0A2I0UFS2</accession>
<dbReference type="EMBL" id="KZ505796">
    <property type="protein sequence ID" value="PKU44896.1"/>
    <property type="molecule type" value="Genomic_DNA"/>
</dbReference>
<reference evidence="2" key="2">
    <citation type="submission" date="2017-12" db="EMBL/GenBank/DDBJ databases">
        <title>Genome sequence of the Bar-tailed Godwit (Limosa lapponica baueri).</title>
        <authorList>
            <person name="Lima N.C.B."/>
            <person name="Parody-Merino A.M."/>
            <person name="Battley P.F."/>
            <person name="Fidler A.E."/>
            <person name="Prosdocimi F."/>
        </authorList>
    </citation>
    <scope>NUCLEOTIDE SEQUENCE [LARGE SCALE GENOMIC DNA]</scope>
</reference>
<dbReference type="PANTHER" id="PTHR33395">
    <property type="entry name" value="TRANSCRIPTASE, PUTATIVE-RELATED-RELATED"/>
    <property type="match status" value="1"/>
</dbReference>
<gene>
    <name evidence="1" type="ORF">llap_4795</name>
</gene>
<protein>
    <recommendedName>
        <fullName evidence="3">Rna-directed dna polymerase from mobile element jockey-like</fullName>
    </recommendedName>
</protein>
<evidence type="ECO:0008006" key="3">
    <source>
        <dbReference type="Google" id="ProtNLM"/>
    </source>
</evidence>
<dbReference type="PANTHER" id="PTHR33395:SF22">
    <property type="entry name" value="REVERSE TRANSCRIPTASE DOMAIN-CONTAINING PROTEIN"/>
    <property type="match status" value="1"/>
</dbReference>
<dbReference type="GO" id="GO:0007508">
    <property type="term" value="P:larval heart development"/>
    <property type="evidence" value="ECO:0007669"/>
    <property type="project" value="TreeGrafter"/>
</dbReference>
<organism evidence="1 2">
    <name type="scientific">Limosa lapponica baueri</name>
    <dbReference type="NCBI Taxonomy" id="1758121"/>
    <lineage>
        <taxon>Eukaryota</taxon>
        <taxon>Metazoa</taxon>
        <taxon>Chordata</taxon>
        <taxon>Craniata</taxon>
        <taxon>Vertebrata</taxon>
        <taxon>Euteleostomi</taxon>
        <taxon>Archelosauria</taxon>
        <taxon>Archosauria</taxon>
        <taxon>Dinosauria</taxon>
        <taxon>Saurischia</taxon>
        <taxon>Theropoda</taxon>
        <taxon>Coelurosauria</taxon>
        <taxon>Aves</taxon>
        <taxon>Neognathae</taxon>
        <taxon>Neoaves</taxon>
        <taxon>Charadriiformes</taxon>
        <taxon>Scolopacidae</taxon>
        <taxon>Limosa</taxon>
    </lineage>
</organism>
<name>A0A2I0UFS2_LIMLA</name>
<dbReference type="OrthoDB" id="416454at2759"/>
<keyword evidence="2" id="KW-1185">Reference proteome</keyword>
<dbReference type="GO" id="GO:0061343">
    <property type="term" value="P:cell adhesion involved in heart morphogenesis"/>
    <property type="evidence" value="ECO:0007669"/>
    <property type="project" value="TreeGrafter"/>
</dbReference>
<proteinExistence type="predicted"/>
<reference evidence="2" key="1">
    <citation type="submission" date="2017-11" db="EMBL/GenBank/DDBJ databases">
        <authorList>
            <person name="Lima N.C."/>
            <person name="Parody-Merino A.M."/>
            <person name="Battley P.F."/>
            <person name="Fidler A.E."/>
            <person name="Prosdocimi F."/>
        </authorList>
    </citation>
    <scope>NUCLEOTIDE SEQUENCE [LARGE SCALE GENOMIC DNA]</scope>
</reference>
<dbReference type="AlphaFoldDB" id="A0A2I0UFS2"/>
<sequence length="156" mass="18229">MADEVAKPLSIIFEKSWQSDEVPTDWKRVNITPTFKKGKKDNLGNDRLVSLSSVPSKIMKQVLLETMLRHMENHGIECTLSKFADDTKLSSAVDMLEGRDAIQKVLDRLKRKEDIRKKFFTMWVVRHWNWLPREIVDVSSLEVFKARLDEVWSNLV</sequence>